<name>A0A9P7ZW49_MORAP</name>
<sequence>MGIENFYQYEARLSDKLSTIEILPLINNANDIHVDLPSLTYGAITRATKYDIEHPFSATPKLNALPRIIANDIERIFGPSARDLIVFHVDGADCNEKQRARRIRGARSANAVTAANSTLPTINHAIKPPSKSKEAEFKKQALKTFRLIPASRPGWQHH</sequence>
<dbReference type="EMBL" id="JAIFTL010000496">
    <property type="protein sequence ID" value="KAG9319318.1"/>
    <property type="molecule type" value="Genomic_DNA"/>
</dbReference>
<gene>
    <name evidence="1" type="ORF">KVV02_004695</name>
</gene>
<accession>A0A9P7ZW49</accession>
<protein>
    <submittedName>
        <fullName evidence="1">Uncharacterized protein</fullName>
    </submittedName>
</protein>
<evidence type="ECO:0000313" key="1">
    <source>
        <dbReference type="EMBL" id="KAG9319318.1"/>
    </source>
</evidence>
<proteinExistence type="predicted"/>
<dbReference type="AlphaFoldDB" id="A0A9P7ZW49"/>
<evidence type="ECO:0000313" key="2">
    <source>
        <dbReference type="Proteomes" id="UP000717515"/>
    </source>
</evidence>
<comment type="caution">
    <text evidence="1">The sequence shown here is derived from an EMBL/GenBank/DDBJ whole genome shotgun (WGS) entry which is preliminary data.</text>
</comment>
<organism evidence="1 2">
    <name type="scientific">Mortierella alpina</name>
    <name type="common">Oleaginous fungus</name>
    <name type="synonym">Mortierella renispora</name>
    <dbReference type="NCBI Taxonomy" id="64518"/>
    <lineage>
        <taxon>Eukaryota</taxon>
        <taxon>Fungi</taxon>
        <taxon>Fungi incertae sedis</taxon>
        <taxon>Mucoromycota</taxon>
        <taxon>Mortierellomycotina</taxon>
        <taxon>Mortierellomycetes</taxon>
        <taxon>Mortierellales</taxon>
        <taxon>Mortierellaceae</taxon>
        <taxon>Mortierella</taxon>
    </lineage>
</organism>
<reference evidence="1" key="1">
    <citation type="submission" date="2021-07" db="EMBL/GenBank/DDBJ databases">
        <title>Draft genome of Mortierella alpina, strain LL118, isolated from an aspen leaf litter sample.</title>
        <authorList>
            <person name="Yang S."/>
            <person name="Vinatzer B.A."/>
        </authorList>
    </citation>
    <scope>NUCLEOTIDE SEQUENCE</scope>
    <source>
        <strain evidence="1">LL118</strain>
    </source>
</reference>
<dbReference type="Proteomes" id="UP000717515">
    <property type="component" value="Unassembled WGS sequence"/>
</dbReference>